<dbReference type="Proteomes" id="UP000622166">
    <property type="component" value="Unassembled WGS sequence"/>
</dbReference>
<evidence type="ECO:0008006" key="4">
    <source>
        <dbReference type="Google" id="ProtNLM"/>
    </source>
</evidence>
<comment type="caution">
    <text evidence="2">The sequence shown here is derived from an EMBL/GenBank/DDBJ whole genome shotgun (WGS) entry which is preliminary data.</text>
</comment>
<keyword evidence="3" id="KW-1185">Reference proteome</keyword>
<proteinExistence type="predicted"/>
<feature type="region of interest" description="Disordered" evidence="1">
    <location>
        <begin position="94"/>
        <end position="119"/>
    </location>
</feature>
<reference evidence="2" key="2">
    <citation type="submission" date="2020-09" db="EMBL/GenBank/DDBJ databases">
        <authorList>
            <person name="Sun Q."/>
            <person name="Ohkuma M."/>
        </authorList>
    </citation>
    <scope>NUCLEOTIDE SEQUENCE</scope>
    <source>
        <strain evidence="2">JCM 4815</strain>
    </source>
</reference>
<evidence type="ECO:0000256" key="1">
    <source>
        <dbReference type="SAM" id="MobiDB-lite"/>
    </source>
</evidence>
<gene>
    <name evidence="2" type="ORF">GCM10010365_22810</name>
</gene>
<protein>
    <recommendedName>
        <fullName evidence="4">Helicase/UvrB N-terminal domain-containing protein</fullName>
    </recommendedName>
</protein>
<sequence>MAGLPVCHDHVDEDVASPSTGEAGRRSAVESWASLHVAAGATVMKGAGRGLRSQMITTTGTGKTLVAARSAGELQATRMLVLVPSLDLLTRNGTAGRKGGRSGPVIGLSSLRGEEAGLPDTTDVDELLPWVRSSGEAHVAETVTSSLGTPARAHAAPFTASWRRWVRGWTRRSRRWSREGVRAVRDAGRVLAAPPGPRR</sequence>
<reference evidence="2" key="1">
    <citation type="journal article" date="2014" name="Int. J. Syst. Evol. Microbiol.">
        <title>Complete genome sequence of Corynebacterium casei LMG S-19264T (=DSM 44701T), isolated from a smear-ripened cheese.</title>
        <authorList>
            <consortium name="US DOE Joint Genome Institute (JGI-PGF)"/>
            <person name="Walter F."/>
            <person name="Albersmeier A."/>
            <person name="Kalinowski J."/>
            <person name="Ruckert C."/>
        </authorList>
    </citation>
    <scope>NUCLEOTIDE SEQUENCE</scope>
    <source>
        <strain evidence="2">JCM 4815</strain>
    </source>
</reference>
<dbReference type="EMBL" id="BMVW01000003">
    <property type="protein sequence ID" value="GGZ03445.1"/>
    <property type="molecule type" value="Genomic_DNA"/>
</dbReference>
<evidence type="ECO:0000313" key="3">
    <source>
        <dbReference type="Proteomes" id="UP000622166"/>
    </source>
</evidence>
<organism evidence="2 3">
    <name type="scientific">Streptomyces poonensis</name>
    <dbReference type="NCBI Taxonomy" id="68255"/>
    <lineage>
        <taxon>Bacteria</taxon>
        <taxon>Bacillati</taxon>
        <taxon>Actinomycetota</taxon>
        <taxon>Actinomycetes</taxon>
        <taxon>Kitasatosporales</taxon>
        <taxon>Streptomycetaceae</taxon>
        <taxon>Streptomyces</taxon>
    </lineage>
</organism>
<evidence type="ECO:0000313" key="2">
    <source>
        <dbReference type="EMBL" id="GGZ03445.1"/>
    </source>
</evidence>
<name>A0A918PF68_9ACTN</name>
<accession>A0A918PF68</accession>
<feature type="region of interest" description="Disordered" evidence="1">
    <location>
        <begin position="1"/>
        <end position="23"/>
    </location>
</feature>
<dbReference type="AlphaFoldDB" id="A0A918PF68"/>